<reference evidence="2" key="1">
    <citation type="submission" date="2023-07" db="EMBL/GenBank/DDBJ databases">
        <title>Genome content predicts the carbon catabolic preferences of heterotrophic bacteria.</title>
        <authorList>
            <person name="Gralka M."/>
        </authorList>
    </citation>
    <scope>NUCLEOTIDE SEQUENCE</scope>
    <source>
        <strain evidence="2">I2M16</strain>
    </source>
</reference>
<organism evidence="2 3">
    <name type="scientific">Neptunomonas phycophila</name>
    <dbReference type="NCBI Taxonomy" id="1572645"/>
    <lineage>
        <taxon>Bacteria</taxon>
        <taxon>Pseudomonadati</taxon>
        <taxon>Pseudomonadota</taxon>
        <taxon>Gammaproteobacteria</taxon>
        <taxon>Oceanospirillales</taxon>
        <taxon>Oceanospirillaceae</taxon>
        <taxon>Neptunomonas</taxon>
    </lineage>
</organism>
<dbReference type="AlphaFoldDB" id="A0AAW7XMQ8"/>
<evidence type="ECO:0000313" key="3">
    <source>
        <dbReference type="Proteomes" id="UP001169862"/>
    </source>
</evidence>
<dbReference type="EMBL" id="JAUOPG010000015">
    <property type="protein sequence ID" value="MDO6455330.1"/>
    <property type="molecule type" value="Genomic_DNA"/>
</dbReference>
<accession>A0AAW7XMQ8</accession>
<gene>
    <name evidence="2" type="ORF">Q4490_17345</name>
</gene>
<dbReference type="Pfam" id="PF11749">
    <property type="entry name" value="DUF3305"/>
    <property type="match status" value="1"/>
</dbReference>
<dbReference type="InterPro" id="IPR021736">
    <property type="entry name" value="DUF3305"/>
</dbReference>
<feature type="compositionally biased region" description="Polar residues" evidence="1">
    <location>
        <begin position="17"/>
        <end position="28"/>
    </location>
</feature>
<evidence type="ECO:0000256" key="1">
    <source>
        <dbReference type="SAM" id="MobiDB-lite"/>
    </source>
</evidence>
<name>A0AAW7XMQ8_9GAMM</name>
<protein>
    <submittedName>
        <fullName evidence="2">DUF3305 domain-containing protein</fullName>
    </submittedName>
</protein>
<comment type="caution">
    <text evidence="2">The sequence shown here is derived from an EMBL/GenBank/DDBJ whole genome shotgun (WGS) entry which is preliminary data.</text>
</comment>
<evidence type="ECO:0000313" key="2">
    <source>
        <dbReference type="EMBL" id="MDO6455330.1"/>
    </source>
</evidence>
<dbReference type="RefSeq" id="WP_303552362.1">
    <property type="nucleotide sequence ID" value="NZ_CAXHZV010000017.1"/>
</dbReference>
<proteinExistence type="predicted"/>
<feature type="region of interest" description="Disordered" evidence="1">
    <location>
        <begin position="1"/>
        <end position="28"/>
    </location>
</feature>
<dbReference type="Proteomes" id="UP001169862">
    <property type="component" value="Unassembled WGS sequence"/>
</dbReference>
<sequence length="165" mass="18385">MTSSTTTAPSADDKDQQPPTTKSGTSWPVSIRLNKENVQSGRWETVRWSIADLLPRPLTADDYHILTIKLHLDQRTAYRFNLNSQAPCLFVLCHESDVDNQLIPVHISASQDEASSYMDGEHHVLSAEMPVAICCWIEAYLSREGELIDSGRKKKKSGKGRSSGN</sequence>